<keyword evidence="2" id="KW-1185">Reference proteome</keyword>
<accession>A0A6P5PM73</accession>
<proteinExistence type="predicted"/>
<feature type="compositionally biased region" description="Basic residues" evidence="1">
    <location>
        <begin position="1"/>
        <end position="10"/>
    </location>
</feature>
<dbReference type="RefSeq" id="XP_021016019.1">
    <property type="nucleotide sequence ID" value="XM_021160360.2"/>
</dbReference>
<feature type="region of interest" description="Disordered" evidence="1">
    <location>
        <begin position="1"/>
        <end position="178"/>
    </location>
</feature>
<dbReference type="Proteomes" id="UP000515126">
    <property type="component" value="Chromosome 4"/>
</dbReference>
<evidence type="ECO:0000256" key="1">
    <source>
        <dbReference type="SAM" id="MobiDB-lite"/>
    </source>
</evidence>
<sequence length="178" mass="18772">MKHGASKRAFSRLPSAHSGRTESLWAEWPAPRDTTGRRDPAGRRQRGPRATAIPRGLQLPSCGRLPAGARRSTTGPSAGAGPQPPGPGRVESAGPGARQPAPLLQASLLSGPKLGQHTGLRSPPHPTQDSPTARGARPQDGWRASPRPRRRRQVRHRQGRGGASSNHVTRAPPRSGSG</sequence>
<dbReference type="KEGG" id="mcal:110292785"/>
<organism evidence="2 3">
    <name type="scientific">Mus caroli</name>
    <name type="common">Ryukyu mouse</name>
    <name type="synonym">Ricefield mouse</name>
    <dbReference type="NCBI Taxonomy" id="10089"/>
    <lineage>
        <taxon>Eukaryota</taxon>
        <taxon>Metazoa</taxon>
        <taxon>Chordata</taxon>
        <taxon>Craniata</taxon>
        <taxon>Vertebrata</taxon>
        <taxon>Euteleostomi</taxon>
        <taxon>Mammalia</taxon>
        <taxon>Eutheria</taxon>
        <taxon>Euarchontoglires</taxon>
        <taxon>Glires</taxon>
        <taxon>Rodentia</taxon>
        <taxon>Myomorpha</taxon>
        <taxon>Muroidea</taxon>
        <taxon>Muridae</taxon>
        <taxon>Murinae</taxon>
        <taxon>Mus</taxon>
        <taxon>Mus</taxon>
    </lineage>
</organism>
<name>A0A6P5PM73_MUSCR</name>
<dbReference type="GeneID" id="110292785"/>
<protein>
    <submittedName>
        <fullName evidence="3">Serine/arginine repetitive matrix protein 1-like</fullName>
    </submittedName>
</protein>
<gene>
    <name evidence="3" type="primary">LOC110292785</name>
</gene>
<dbReference type="AlphaFoldDB" id="A0A6P5PM73"/>
<evidence type="ECO:0000313" key="3">
    <source>
        <dbReference type="RefSeq" id="XP_021016019.1"/>
    </source>
</evidence>
<feature type="compositionally biased region" description="Basic residues" evidence="1">
    <location>
        <begin position="146"/>
        <end position="159"/>
    </location>
</feature>
<reference evidence="3" key="1">
    <citation type="submission" date="2025-08" db="UniProtKB">
        <authorList>
            <consortium name="RefSeq"/>
        </authorList>
    </citation>
    <scope>IDENTIFICATION</scope>
</reference>
<evidence type="ECO:0000313" key="2">
    <source>
        <dbReference type="Proteomes" id="UP000515126"/>
    </source>
</evidence>